<name>A0A517MPM4_9BACT</name>
<reference evidence="2 3" key="1">
    <citation type="submission" date="2019-02" db="EMBL/GenBank/DDBJ databases">
        <title>Deep-cultivation of Planctomycetes and their phenomic and genomic characterization uncovers novel biology.</title>
        <authorList>
            <person name="Wiegand S."/>
            <person name="Jogler M."/>
            <person name="Boedeker C."/>
            <person name="Pinto D."/>
            <person name="Vollmers J."/>
            <person name="Rivas-Marin E."/>
            <person name="Kohn T."/>
            <person name="Peeters S.H."/>
            <person name="Heuer A."/>
            <person name="Rast P."/>
            <person name="Oberbeckmann S."/>
            <person name="Bunk B."/>
            <person name="Jeske O."/>
            <person name="Meyerdierks A."/>
            <person name="Storesund J.E."/>
            <person name="Kallscheuer N."/>
            <person name="Luecker S."/>
            <person name="Lage O.M."/>
            <person name="Pohl T."/>
            <person name="Merkel B.J."/>
            <person name="Hornburger P."/>
            <person name="Mueller R.-W."/>
            <person name="Bruemmer F."/>
            <person name="Labrenz M."/>
            <person name="Spormann A.M."/>
            <person name="Op den Camp H."/>
            <person name="Overmann J."/>
            <person name="Amann R."/>
            <person name="Jetten M.S.M."/>
            <person name="Mascher T."/>
            <person name="Medema M.H."/>
            <person name="Devos D.P."/>
            <person name="Kaster A.-K."/>
            <person name="Ovreas L."/>
            <person name="Rohde M."/>
            <person name="Galperin M.Y."/>
            <person name="Jogler C."/>
        </authorList>
    </citation>
    <scope>NUCLEOTIDE SEQUENCE [LARGE SCALE GENOMIC DNA]</scope>
    <source>
        <strain evidence="2 3">HG15A2</strain>
    </source>
</reference>
<dbReference type="GO" id="GO:0006508">
    <property type="term" value="P:proteolysis"/>
    <property type="evidence" value="ECO:0007669"/>
    <property type="project" value="InterPro"/>
</dbReference>
<dbReference type="GO" id="GO:0004190">
    <property type="term" value="F:aspartic-type endopeptidase activity"/>
    <property type="evidence" value="ECO:0007669"/>
    <property type="project" value="InterPro"/>
</dbReference>
<sequence>MLLLRLRVSLLASLAICLTMPVEKCLATGVPIEGFLPQVGFALTDEFLDNFDFASIPSASPSGTMLGAGGTAHYDIALLDTGASFSLLTEQSDTDFNIDGPYPGESDGFRGTFPITLGGATGTLEASVNDPLGIYATGLQNRTASVPLVIDHAHLEGQTNVSLVTIPAESDLPNVLGLTFSSRYATHINADQPQLFTLDGRTVRTPAIDFQTLGSGGGSISRRAPLSLKPAASFSSAPVYVPDFGNPDFFDNPQENPQTPTILAAQSGALFLNANLVNDGIQLNNSELFFDSGASVSVLSELKALQLGIDVQLDTPDFSIDIVGSGGLTQDLPGYFLDSLSIQAIGGNVTATNVPVIILDITDPGNPGNIVDGIIGTNLLVGRNLVIDPNPALGGGGASPSLYISDPVTTEHNWNSNSSSASWSIGSSWTTPNAPDVLGVANVRHVAGGNQTALVDADATAWGVNISSDTTTQMTVQIQAGKTLTTFAGTNIEQGGRLDLRGGTLDTQFVEILDGMLEGNGLITTGSGPIPGQVENRNGVVSPGNGVGTLTIEGNYGNADEGTMQFDIGGPTAGTEHDQLVVDGQAKLGGTLEVELVDLGGGADPTLGEEFVLITTTEGIGGFFDTLLLPEDSDFGWLLEYGTNDLTLIATLPGDFNNDGGVNQLDLAVWQYGYGDQPNYFDGGDFLTWQRNFGSGGITSNAVPEPSSIVLLTLAGFFAIARRRQIAAS</sequence>
<dbReference type="Pfam" id="PF13650">
    <property type="entry name" value="Asp_protease_2"/>
    <property type="match status" value="1"/>
</dbReference>
<protein>
    <recommendedName>
        <fullName evidence="1">Ice-binding protein C-terminal domain-containing protein</fullName>
    </recommendedName>
</protein>
<dbReference type="InterPro" id="IPR001969">
    <property type="entry name" value="Aspartic_peptidase_AS"/>
</dbReference>
<dbReference type="Proteomes" id="UP000319852">
    <property type="component" value="Chromosome"/>
</dbReference>
<dbReference type="EMBL" id="CP036263">
    <property type="protein sequence ID" value="QDS96829.1"/>
    <property type="molecule type" value="Genomic_DNA"/>
</dbReference>
<dbReference type="Gene3D" id="2.40.70.10">
    <property type="entry name" value="Acid Proteases"/>
    <property type="match status" value="1"/>
</dbReference>
<dbReference type="RefSeq" id="WP_145063862.1">
    <property type="nucleotide sequence ID" value="NZ_CP036263.1"/>
</dbReference>
<evidence type="ECO:0000313" key="2">
    <source>
        <dbReference type="EMBL" id="QDS96829.1"/>
    </source>
</evidence>
<dbReference type="NCBIfam" id="TIGR02595">
    <property type="entry name" value="PEP_CTERM"/>
    <property type="match status" value="1"/>
</dbReference>
<organism evidence="2 3">
    <name type="scientific">Adhaeretor mobilis</name>
    <dbReference type="NCBI Taxonomy" id="1930276"/>
    <lineage>
        <taxon>Bacteria</taxon>
        <taxon>Pseudomonadati</taxon>
        <taxon>Planctomycetota</taxon>
        <taxon>Planctomycetia</taxon>
        <taxon>Pirellulales</taxon>
        <taxon>Lacipirellulaceae</taxon>
        <taxon>Adhaeretor</taxon>
    </lineage>
</organism>
<accession>A0A517MPM4</accession>
<feature type="domain" description="Ice-binding protein C-terminal" evidence="1">
    <location>
        <begin position="702"/>
        <end position="724"/>
    </location>
</feature>
<dbReference type="KEGG" id="amob:HG15A2_00870"/>
<dbReference type="SUPFAM" id="SSF50630">
    <property type="entry name" value="Acid proteases"/>
    <property type="match status" value="1"/>
</dbReference>
<dbReference type="InterPro" id="IPR021109">
    <property type="entry name" value="Peptidase_aspartic_dom_sf"/>
</dbReference>
<dbReference type="PROSITE" id="PS00141">
    <property type="entry name" value="ASP_PROTEASE"/>
    <property type="match status" value="1"/>
</dbReference>
<evidence type="ECO:0000259" key="1">
    <source>
        <dbReference type="Pfam" id="PF07589"/>
    </source>
</evidence>
<dbReference type="OrthoDB" id="260372at2"/>
<proteinExistence type="predicted"/>
<evidence type="ECO:0000313" key="3">
    <source>
        <dbReference type="Proteomes" id="UP000319852"/>
    </source>
</evidence>
<dbReference type="AlphaFoldDB" id="A0A517MPM4"/>
<keyword evidence="3" id="KW-1185">Reference proteome</keyword>
<gene>
    <name evidence="2" type="ORF">HG15A2_00870</name>
</gene>
<dbReference type="Pfam" id="PF07589">
    <property type="entry name" value="PEP-CTERM"/>
    <property type="match status" value="1"/>
</dbReference>
<dbReference type="InterPro" id="IPR013424">
    <property type="entry name" value="Ice-binding_C"/>
</dbReference>